<keyword evidence="7" id="KW-0472">Membrane</keyword>
<gene>
    <name evidence="11" type="ORF">X975_21173</name>
</gene>
<evidence type="ECO:0000313" key="12">
    <source>
        <dbReference type="Proteomes" id="UP000054359"/>
    </source>
</evidence>
<keyword evidence="2" id="KW-0812">Transmembrane</keyword>
<dbReference type="OrthoDB" id="152385at2759"/>
<keyword evidence="12" id="KW-1185">Reference proteome</keyword>
<dbReference type="GO" id="GO:0016020">
    <property type="term" value="C:membrane"/>
    <property type="evidence" value="ECO:0007669"/>
    <property type="project" value="UniProtKB-SubCell"/>
</dbReference>
<dbReference type="PROSITE" id="PS50835">
    <property type="entry name" value="IG_LIKE"/>
    <property type="match status" value="3"/>
</dbReference>
<keyword evidence="9" id="KW-0393">Immunoglobulin domain</keyword>
<dbReference type="Proteomes" id="UP000054359">
    <property type="component" value="Unassembled WGS sequence"/>
</dbReference>
<feature type="non-terminal residue" evidence="11">
    <location>
        <position position="387"/>
    </location>
</feature>
<evidence type="ECO:0000259" key="10">
    <source>
        <dbReference type="PROSITE" id="PS50835"/>
    </source>
</evidence>
<name>A0A087U5H4_STEMI</name>
<dbReference type="AlphaFoldDB" id="A0A087U5H4"/>
<evidence type="ECO:0000256" key="5">
    <source>
        <dbReference type="ARBA" id="ARBA00022889"/>
    </source>
</evidence>
<evidence type="ECO:0000256" key="8">
    <source>
        <dbReference type="ARBA" id="ARBA00023157"/>
    </source>
</evidence>
<dbReference type="InterPro" id="IPR013098">
    <property type="entry name" value="Ig_I-set"/>
</dbReference>
<evidence type="ECO:0000256" key="9">
    <source>
        <dbReference type="ARBA" id="ARBA00023319"/>
    </source>
</evidence>
<feature type="domain" description="Ig-like" evidence="10">
    <location>
        <begin position="199"/>
        <end position="270"/>
    </location>
</feature>
<accession>A0A087U5H4</accession>
<dbReference type="InterPro" id="IPR003599">
    <property type="entry name" value="Ig_sub"/>
</dbReference>
<evidence type="ECO:0000256" key="6">
    <source>
        <dbReference type="ARBA" id="ARBA00022989"/>
    </source>
</evidence>
<keyword evidence="5" id="KW-0130">Cell adhesion</keyword>
<dbReference type="FunFam" id="2.60.40.10:FF:000017">
    <property type="entry name" value="Down syndrome cell adhesion molecule b"/>
    <property type="match status" value="1"/>
</dbReference>
<dbReference type="PANTHER" id="PTHR44170:SF6">
    <property type="entry name" value="CONTACTIN"/>
    <property type="match status" value="1"/>
</dbReference>
<reference evidence="11 12" key="1">
    <citation type="submission" date="2013-11" db="EMBL/GenBank/DDBJ databases">
        <title>Genome sequencing of Stegodyphus mimosarum.</title>
        <authorList>
            <person name="Bechsgaard J."/>
        </authorList>
    </citation>
    <scope>NUCLEOTIDE SEQUENCE [LARGE SCALE GENOMIC DNA]</scope>
</reference>
<proteinExistence type="predicted"/>
<keyword evidence="8" id="KW-1015">Disulfide bond</keyword>
<dbReference type="PANTHER" id="PTHR44170">
    <property type="entry name" value="PROTEIN SIDEKICK"/>
    <property type="match status" value="1"/>
</dbReference>
<dbReference type="SUPFAM" id="SSF48726">
    <property type="entry name" value="Immunoglobulin"/>
    <property type="match status" value="4"/>
</dbReference>
<dbReference type="Pfam" id="PF07679">
    <property type="entry name" value="I-set"/>
    <property type="match status" value="1"/>
</dbReference>
<evidence type="ECO:0000256" key="4">
    <source>
        <dbReference type="ARBA" id="ARBA00022737"/>
    </source>
</evidence>
<dbReference type="SMART" id="SM00409">
    <property type="entry name" value="IG"/>
    <property type="match status" value="3"/>
</dbReference>
<dbReference type="SMART" id="SM00408">
    <property type="entry name" value="IGc2"/>
    <property type="match status" value="3"/>
</dbReference>
<sequence>MAVLHCPIPTYVSDYVTVTSWERMDGFLITPLIVSGKYGMLDNGDLYIKDTTAHDSSYSFRCHTENSVTKEKRISRNYARIIVTDPHHSQAPRITRRSIRVATRAGHRTTLACVAQGYPIPNYRWIKHFGDELNMPGLGSSVRQEGGILIFEKTLPSHAGKYTCYVSNTMGEDKMETELVVEEILRTVVHPKLLRADIGKNASFNCTITGGPVDSVVWKKDMRFLTSNPRIRFPVPTMLQISRALRQDAGMYQCFASREYHVSQAAAQLIIGDVAPKFKFTFPEKIVRSGSYVSLMCVATGNPAPQMKWTMDGIWPLSTRPGTLVSTYLSNHGEVFSYVNITSVDVTDSGVYACEAYNDAGRTVHAKRLNVFGNLFIRPLNNLTALS</sequence>
<evidence type="ECO:0000256" key="1">
    <source>
        <dbReference type="ARBA" id="ARBA00004167"/>
    </source>
</evidence>
<evidence type="ECO:0000256" key="7">
    <source>
        <dbReference type="ARBA" id="ARBA00023136"/>
    </source>
</evidence>
<feature type="domain" description="Ig-like" evidence="10">
    <location>
        <begin position="276"/>
        <end position="370"/>
    </location>
</feature>
<keyword evidence="3" id="KW-0732">Signal</keyword>
<keyword evidence="4" id="KW-0677">Repeat</keyword>
<organism evidence="11 12">
    <name type="scientific">Stegodyphus mimosarum</name>
    <name type="common">African social velvet spider</name>
    <dbReference type="NCBI Taxonomy" id="407821"/>
    <lineage>
        <taxon>Eukaryota</taxon>
        <taxon>Metazoa</taxon>
        <taxon>Ecdysozoa</taxon>
        <taxon>Arthropoda</taxon>
        <taxon>Chelicerata</taxon>
        <taxon>Arachnida</taxon>
        <taxon>Araneae</taxon>
        <taxon>Araneomorphae</taxon>
        <taxon>Entelegynae</taxon>
        <taxon>Eresoidea</taxon>
        <taxon>Eresidae</taxon>
        <taxon>Stegodyphus</taxon>
    </lineage>
</organism>
<dbReference type="GO" id="GO:0098609">
    <property type="term" value="P:cell-cell adhesion"/>
    <property type="evidence" value="ECO:0007669"/>
    <property type="project" value="TreeGrafter"/>
</dbReference>
<feature type="domain" description="Ig-like" evidence="10">
    <location>
        <begin position="92"/>
        <end position="182"/>
    </location>
</feature>
<comment type="subcellular location">
    <subcellularLocation>
        <location evidence="1">Membrane</location>
        <topology evidence="1">Single-pass membrane protein</topology>
    </subcellularLocation>
</comment>
<evidence type="ECO:0000313" key="11">
    <source>
        <dbReference type="EMBL" id="KFM72613.1"/>
    </source>
</evidence>
<dbReference type="EMBL" id="KK118279">
    <property type="protein sequence ID" value="KFM72613.1"/>
    <property type="molecule type" value="Genomic_DNA"/>
</dbReference>
<evidence type="ECO:0000256" key="2">
    <source>
        <dbReference type="ARBA" id="ARBA00022692"/>
    </source>
</evidence>
<dbReference type="STRING" id="407821.A0A087U5H4"/>
<evidence type="ECO:0000256" key="3">
    <source>
        <dbReference type="ARBA" id="ARBA00022729"/>
    </source>
</evidence>
<dbReference type="Gene3D" id="2.60.40.10">
    <property type="entry name" value="Immunoglobulins"/>
    <property type="match status" value="4"/>
</dbReference>
<dbReference type="InterPro" id="IPR007110">
    <property type="entry name" value="Ig-like_dom"/>
</dbReference>
<dbReference type="InterPro" id="IPR036179">
    <property type="entry name" value="Ig-like_dom_sf"/>
</dbReference>
<keyword evidence="6" id="KW-1133">Transmembrane helix</keyword>
<protein>
    <submittedName>
        <fullName evidence="11">Down syndrome cell adhesion molecule-like protein Dscam2</fullName>
    </submittedName>
</protein>
<dbReference type="Pfam" id="PF13927">
    <property type="entry name" value="Ig_3"/>
    <property type="match status" value="2"/>
</dbReference>
<dbReference type="InterPro" id="IPR013783">
    <property type="entry name" value="Ig-like_fold"/>
</dbReference>
<dbReference type="InterPro" id="IPR003598">
    <property type="entry name" value="Ig_sub2"/>
</dbReference>